<evidence type="ECO:0000313" key="4">
    <source>
        <dbReference type="EMBL" id="HEA87126.1"/>
    </source>
</evidence>
<gene>
    <name evidence="4" type="ORF">ENP94_03845</name>
    <name evidence="5" type="ORF">ENS16_05900</name>
</gene>
<evidence type="ECO:0000256" key="1">
    <source>
        <dbReference type="ARBA" id="ARBA00022679"/>
    </source>
</evidence>
<dbReference type="GO" id="GO:0006654">
    <property type="term" value="P:phosphatidic acid biosynthetic process"/>
    <property type="evidence" value="ECO:0007669"/>
    <property type="project" value="TreeGrafter"/>
</dbReference>
<dbReference type="PANTHER" id="PTHR10434">
    <property type="entry name" value="1-ACYL-SN-GLYCEROL-3-PHOSPHATE ACYLTRANSFERASE"/>
    <property type="match status" value="1"/>
</dbReference>
<comment type="caution">
    <text evidence="4">The sequence shown here is derived from an EMBL/GenBank/DDBJ whole genome shotgun (WGS) entry which is preliminary data.</text>
</comment>
<evidence type="ECO:0000259" key="3">
    <source>
        <dbReference type="SMART" id="SM00563"/>
    </source>
</evidence>
<reference evidence="4" key="1">
    <citation type="journal article" date="2020" name="mSystems">
        <title>Genome- and Community-Level Interaction Insights into Carbon Utilization and Element Cycling Functions of Hydrothermarchaeota in Hydrothermal Sediment.</title>
        <authorList>
            <person name="Zhou Z."/>
            <person name="Liu Y."/>
            <person name="Xu W."/>
            <person name="Pan J."/>
            <person name="Luo Z.H."/>
            <person name="Li M."/>
        </authorList>
    </citation>
    <scope>NUCLEOTIDE SEQUENCE [LARGE SCALE GENOMIC DNA]</scope>
    <source>
        <strain evidence="4">SpSt-265</strain>
        <strain evidence="5">SpSt-465</strain>
    </source>
</reference>
<protein>
    <submittedName>
        <fullName evidence="4">1-acyl-sn-glycerol-3-phosphate acyltransferase</fullName>
    </submittedName>
</protein>
<dbReference type="PANTHER" id="PTHR10434:SF11">
    <property type="entry name" value="1-ACYL-SN-GLYCEROL-3-PHOSPHATE ACYLTRANSFERASE"/>
    <property type="match status" value="1"/>
</dbReference>
<dbReference type="InterPro" id="IPR002123">
    <property type="entry name" value="Plipid/glycerol_acylTrfase"/>
</dbReference>
<sequence length="246" mass="28086">MQFSLTPPTSQLKNRWRSSAPLPGAGWQTRTEMKLRWRLAWSLTYPLARLLLRLRVSGREHLRAVKDRGVIIAANHTSNFDPLILGWAAAREIFFLAKEELFRYRPFAWLIQSWNAIPVRRGGMDLTALRRCSQLLRHRQTLVLFPEGTRSRSGKLGSFRPGVAMLAVRNSVPVIPCYIAGVDKSFISWCVDRDFVRQGLRPCPQQCVPITVRFGPPVMPEGFANNRTGYEQLTREIQSRVETLAG</sequence>
<proteinExistence type="predicted"/>
<dbReference type="SUPFAM" id="SSF69593">
    <property type="entry name" value="Glycerol-3-phosphate (1)-acyltransferase"/>
    <property type="match status" value="1"/>
</dbReference>
<dbReference type="AlphaFoldDB" id="A0A7C1SCT5"/>
<dbReference type="EMBL" id="DSTU01000007">
    <property type="protein sequence ID" value="HFJ54204.1"/>
    <property type="molecule type" value="Genomic_DNA"/>
</dbReference>
<keyword evidence="1 4" id="KW-0808">Transferase</keyword>
<dbReference type="SMART" id="SM00563">
    <property type="entry name" value="PlsC"/>
    <property type="match status" value="1"/>
</dbReference>
<feature type="domain" description="Phospholipid/glycerol acyltransferase" evidence="3">
    <location>
        <begin position="70"/>
        <end position="182"/>
    </location>
</feature>
<evidence type="ECO:0000256" key="2">
    <source>
        <dbReference type="ARBA" id="ARBA00023315"/>
    </source>
</evidence>
<name>A0A7C1SCT5_UNCW3</name>
<organism evidence="4">
    <name type="scientific">candidate division WOR-3 bacterium</name>
    <dbReference type="NCBI Taxonomy" id="2052148"/>
    <lineage>
        <taxon>Bacteria</taxon>
        <taxon>Bacteria division WOR-3</taxon>
    </lineage>
</organism>
<keyword evidence="2 4" id="KW-0012">Acyltransferase</keyword>
<accession>A0A7C1SCT5</accession>
<evidence type="ECO:0000313" key="5">
    <source>
        <dbReference type="EMBL" id="HFJ54204.1"/>
    </source>
</evidence>
<dbReference type="GO" id="GO:0003841">
    <property type="term" value="F:1-acylglycerol-3-phosphate O-acyltransferase activity"/>
    <property type="evidence" value="ECO:0007669"/>
    <property type="project" value="TreeGrafter"/>
</dbReference>
<dbReference type="CDD" id="cd07989">
    <property type="entry name" value="LPLAT_AGPAT-like"/>
    <property type="match status" value="1"/>
</dbReference>
<dbReference type="Pfam" id="PF01553">
    <property type="entry name" value="Acyltransferase"/>
    <property type="match status" value="1"/>
</dbReference>
<dbReference type="EMBL" id="DSLG01000004">
    <property type="protein sequence ID" value="HEA87126.1"/>
    <property type="molecule type" value="Genomic_DNA"/>
</dbReference>